<dbReference type="PROSITE" id="PS00470">
    <property type="entry name" value="IDH_IMDH"/>
    <property type="match status" value="1"/>
</dbReference>
<dbReference type="InterPro" id="IPR011829">
    <property type="entry name" value="TTC_DH"/>
</dbReference>
<reference evidence="12" key="1">
    <citation type="journal article" date="2019" name="Int. J. Syst. Evol. Microbiol.">
        <title>The Global Catalogue of Microorganisms (GCM) 10K type strain sequencing project: providing services to taxonomists for standard genome sequencing and annotation.</title>
        <authorList>
            <consortium name="The Broad Institute Genomics Platform"/>
            <consortium name="The Broad Institute Genome Sequencing Center for Infectious Disease"/>
            <person name="Wu L."/>
            <person name="Ma J."/>
        </authorList>
    </citation>
    <scope>NUCLEOTIDE SEQUENCE [LARGE SCALE GENOMIC DNA]</scope>
    <source>
        <strain evidence="12">CGMCC 4.1434</strain>
    </source>
</reference>
<comment type="cofactor">
    <cofactor evidence="1">
        <name>Mn(2+)</name>
        <dbReference type="ChEBI" id="CHEBI:29035"/>
    </cofactor>
</comment>
<comment type="cofactor">
    <cofactor evidence="2">
        <name>Mg(2+)</name>
        <dbReference type="ChEBI" id="CHEBI:18420"/>
    </cofactor>
</comment>
<feature type="domain" description="Isopropylmalate dehydrogenase-like" evidence="10">
    <location>
        <begin position="5"/>
        <end position="345"/>
    </location>
</feature>
<evidence type="ECO:0000256" key="8">
    <source>
        <dbReference type="ARBA" id="ARBA00023211"/>
    </source>
</evidence>
<dbReference type="Proteomes" id="UP001596109">
    <property type="component" value="Unassembled WGS sequence"/>
</dbReference>
<evidence type="ECO:0000256" key="7">
    <source>
        <dbReference type="ARBA" id="ARBA00023027"/>
    </source>
</evidence>
<evidence type="ECO:0000259" key="10">
    <source>
        <dbReference type="SMART" id="SM01329"/>
    </source>
</evidence>
<evidence type="ECO:0000256" key="2">
    <source>
        <dbReference type="ARBA" id="ARBA00001946"/>
    </source>
</evidence>
<dbReference type="NCBIfam" id="TIGR02089">
    <property type="entry name" value="TTC"/>
    <property type="match status" value="1"/>
</dbReference>
<dbReference type="SMART" id="SM01329">
    <property type="entry name" value="Iso_dh"/>
    <property type="match status" value="1"/>
</dbReference>
<comment type="caution">
    <text evidence="11">The sequence shown here is derived from an EMBL/GenBank/DDBJ whole genome shotgun (WGS) entry which is preliminary data.</text>
</comment>
<evidence type="ECO:0000256" key="4">
    <source>
        <dbReference type="ARBA" id="ARBA00013126"/>
    </source>
</evidence>
<evidence type="ECO:0000313" key="11">
    <source>
        <dbReference type="EMBL" id="MFC5591439.1"/>
    </source>
</evidence>
<protein>
    <recommendedName>
        <fullName evidence="4">D-malate dehydrogenase (decarboxylating)</fullName>
        <ecNumber evidence="4">1.1.1.83</ecNumber>
    </recommendedName>
</protein>
<dbReference type="PANTHER" id="PTHR43275">
    <property type="entry name" value="D-MALATE DEHYDROGENASE [DECARBOXYLATING]"/>
    <property type="match status" value="1"/>
</dbReference>
<dbReference type="Pfam" id="PF00180">
    <property type="entry name" value="Iso_dh"/>
    <property type="match status" value="1"/>
</dbReference>
<evidence type="ECO:0000313" key="12">
    <source>
        <dbReference type="Proteomes" id="UP001596109"/>
    </source>
</evidence>
<dbReference type="SUPFAM" id="SSF53659">
    <property type="entry name" value="Isocitrate/Isopropylmalate dehydrogenase-like"/>
    <property type="match status" value="1"/>
</dbReference>
<evidence type="ECO:0000256" key="1">
    <source>
        <dbReference type="ARBA" id="ARBA00001936"/>
    </source>
</evidence>
<organism evidence="11 12">
    <name type="scientific">Sporosarcina soli</name>
    <dbReference type="NCBI Taxonomy" id="334736"/>
    <lineage>
        <taxon>Bacteria</taxon>
        <taxon>Bacillati</taxon>
        <taxon>Bacillota</taxon>
        <taxon>Bacilli</taxon>
        <taxon>Bacillales</taxon>
        <taxon>Caryophanaceae</taxon>
        <taxon>Sporosarcina</taxon>
    </lineage>
</organism>
<dbReference type="GO" id="GO:0009027">
    <property type="term" value="F:tartrate dehydrogenase activity"/>
    <property type="evidence" value="ECO:0007669"/>
    <property type="project" value="UniProtKB-EC"/>
</dbReference>
<keyword evidence="12" id="KW-1185">Reference proteome</keyword>
<dbReference type="RefSeq" id="WP_381439239.1">
    <property type="nucleotide sequence ID" value="NZ_JBHSNO010000016.1"/>
</dbReference>
<dbReference type="NCBIfam" id="NF006048">
    <property type="entry name" value="PRK08194.1"/>
    <property type="match status" value="1"/>
</dbReference>
<dbReference type="InterPro" id="IPR050501">
    <property type="entry name" value="ICDH/IPMDH"/>
</dbReference>
<dbReference type="EMBL" id="JBHSNO010000016">
    <property type="protein sequence ID" value="MFC5591439.1"/>
    <property type="molecule type" value="Genomic_DNA"/>
</dbReference>
<dbReference type="EC" id="1.1.1.83" evidence="4"/>
<comment type="similarity">
    <text evidence="3">Belongs to the isocitrate and isopropylmalate dehydrogenases family.</text>
</comment>
<dbReference type="InterPro" id="IPR024084">
    <property type="entry name" value="IsoPropMal-DH-like_dom"/>
</dbReference>
<dbReference type="InterPro" id="IPR019818">
    <property type="entry name" value="IsoCit/isopropylmalate_DH_CS"/>
</dbReference>
<keyword evidence="7" id="KW-0520">NAD</keyword>
<keyword evidence="8" id="KW-0464">Manganese</keyword>
<dbReference type="Gene3D" id="3.40.718.10">
    <property type="entry name" value="Isopropylmalate Dehydrogenase"/>
    <property type="match status" value="1"/>
</dbReference>
<evidence type="ECO:0000256" key="5">
    <source>
        <dbReference type="ARBA" id="ARBA00022723"/>
    </source>
</evidence>
<keyword evidence="5" id="KW-0479">Metal-binding</keyword>
<dbReference type="PANTHER" id="PTHR43275:SF1">
    <property type="entry name" value="D-MALATE DEHYDROGENASE [DECARBOXYLATING]"/>
    <property type="match status" value="1"/>
</dbReference>
<keyword evidence="6 11" id="KW-0560">Oxidoreductase</keyword>
<comment type="catalytic activity">
    <reaction evidence="9">
        <text>(R)-malate + NAD(+) = pyruvate + CO2 + NADH</text>
        <dbReference type="Rhea" id="RHEA:18365"/>
        <dbReference type="ChEBI" id="CHEBI:15361"/>
        <dbReference type="ChEBI" id="CHEBI:15588"/>
        <dbReference type="ChEBI" id="CHEBI:16526"/>
        <dbReference type="ChEBI" id="CHEBI:57540"/>
        <dbReference type="ChEBI" id="CHEBI:57945"/>
        <dbReference type="EC" id="1.1.1.83"/>
    </reaction>
</comment>
<evidence type="ECO:0000256" key="6">
    <source>
        <dbReference type="ARBA" id="ARBA00023002"/>
    </source>
</evidence>
<gene>
    <name evidence="11" type="ORF">ACFPRA_21365</name>
</gene>
<evidence type="ECO:0000256" key="3">
    <source>
        <dbReference type="ARBA" id="ARBA00007769"/>
    </source>
</evidence>
<sequence length="353" mass="38420">MKKWEISVIPGDGIGTEVMPETIRVLDTLAEIHGGLTFNYKEYPWSCEYYLEHGVMMPEDGLKQLAQSDAVFLGAVGNPKLVPDHVSLWGLLVNIRRGFEQVINVRPAKQMKGIASPLVNPNEFDFIVVRENSEGEYSEVGGRIHSGEDEMAIQNAVFTKKGTTRAMEYAFELAKTRSGLVTSATKSNGIVHSMPFWDEVFQETAKQYGDIQTQSIHIDALSAFLVSKPHMLDVIVASNLFGDILTDIGAAIMGSIGIAPAANININGKFPSMFEPVHGSAPDIVGKGIANPIGQIWTGKMMLDHLGEGELGTLLLDSIEEVLQNGVKTPDIGGTASTIEVTNEIIKRLKLRA</sequence>
<accession>A0ABW0TPJ5</accession>
<evidence type="ECO:0000256" key="9">
    <source>
        <dbReference type="ARBA" id="ARBA00049301"/>
    </source>
</evidence>
<name>A0ABW0TPJ5_9BACL</name>
<proteinExistence type="inferred from homology"/>